<dbReference type="EMBL" id="FZNK01000012">
    <property type="protein sequence ID" value="SNR70223.1"/>
    <property type="molecule type" value="Genomic_DNA"/>
</dbReference>
<protein>
    <recommendedName>
        <fullName evidence="3">Antibiotic ABC transporter permease</fullName>
    </recommendedName>
</protein>
<dbReference type="CDD" id="cd00688">
    <property type="entry name" value="ISOPREN_C2_like"/>
    <property type="match status" value="1"/>
</dbReference>
<reference evidence="1 2" key="1">
    <citation type="submission" date="2017-06" db="EMBL/GenBank/DDBJ databases">
        <authorList>
            <person name="Kim H.J."/>
            <person name="Triplett B.A."/>
        </authorList>
    </citation>
    <scope>NUCLEOTIDE SEQUENCE [LARGE SCALE GENOMIC DNA]</scope>
    <source>
        <strain evidence="1 2">DSM 19316</strain>
    </source>
</reference>
<dbReference type="Proteomes" id="UP000198297">
    <property type="component" value="Unassembled WGS sequence"/>
</dbReference>
<evidence type="ECO:0000313" key="2">
    <source>
        <dbReference type="Proteomes" id="UP000198297"/>
    </source>
</evidence>
<gene>
    <name evidence="1" type="ORF">SAMN06266787_11228</name>
</gene>
<organism evidence="1 2">
    <name type="scientific">Halorubrum ezzemoulense</name>
    <name type="common">Halorubrum chaoviator</name>
    <dbReference type="NCBI Taxonomy" id="337243"/>
    <lineage>
        <taxon>Archaea</taxon>
        <taxon>Methanobacteriati</taxon>
        <taxon>Methanobacteriota</taxon>
        <taxon>Stenosarchaea group</taxon>
        <taxon>Halobacteria</taxon>
        <taxon>Halobacteriales</taxon>
        <taxon>Haloferacaceae</taxon>
        <taxon>Halorubrum</taxon>
    </lineage>
</organism>
<dbReference type="InterPro" id="IPR008930">
    <property type="entry name" value="Terpenoid_cyclase/PrenylTrfase"/>
</dbReference>
<proteinExistence type="predicted"/>
<dbReference type="Gene3D" id="1.50.10.20">
    <property type="match status" value="1"/>
</dbReference>
<sequence>MRMTSVKTILKETLEYSSRRNYVGWDKHDGMSSRIRRKLPFKHKLTNLAFQETIKRAPVNLRPILLIEQQPNPKGLSLFTMANLNAYIEFSSERYLSEAQTLCERILSHDVDGVDGFCLSHQHTLQDLSDTKSPGTPNIVSTSYGVKALLQASNIDDKYAVVAHRSADFVKSELLTTDQDQYRISYTPTKEDSYTLNANALAARLFIDLYDQFCEDEYRVIAEGILNYVKDQQEEVGGWKYTDPPSASHLGMDNYHNGFIIESFLRYQEVTNENIFKETIQDGVNFYRNVLYNKDGSPCWDESSTYPHDIHAAAQGIVTFTHAGDIEFARTIIDWTIKNLYAGDGQFYYQTSKFYTKKYTLMRWCQAWMAYALSTFLRYRDRSNI</sequence>
<name>A0A238YI02_HALEZ</name>
<evidence type="ECO:0000313" key="1">
    <source>
        <dbReference type="EMBL" id="SNR70223.1"/>
    </source>
</evidence>
<dbReference type="AlphaFoldDB" id="A0A238YI02"/>
<dbReference type="SUPFAM" id="SSF48239">
    <property type="entry name" value="Terpenoid cyclases/Protein prenyltransferases"/>
    <property type="match status" value="1"/>
</dbReference>
<accession>A0A238YI02</accession>
<evidence type="ECO:0008006" key="3">
    <source>
        <dbReference type="Google" id="ProtNLM"/>
    </source>
</evidence>